<comment type="caution">
    <text evidence="1">The sequence shown here is derived from an EMBL/GenBank/DDBJ whole genome shotgun (WGS) entry which is preliminary data.</text>
</comment>
<dbReference type="InterPro" id="IPR027024">
    <property type="entry name" value="UCP027386_ABC_sbc_TM0202"/>
</dbReference>
<organism evidence="1 2">
    <name type="scientific">Methylovirgula ligni</name>
    <dbReference type="NCBI Taxonomy" id="569860"/>
    <lineage>
        <taxon>Bacteria</taxon>
        <taxon>Pseudomonadati</taxon>
        <taxon>Pseudomonadota</taxon>
        <taxon>Alphaproteobacteria</taxon>
        <taxon>Hyphomicrobiales</taxon>
        <taxon>Beijerinckiaceae</taxon>
        <taxon>Methylovirgula</taxon>
    </lineage>
</organism>
<dbReference type="PIRSF" id="PIRSF027386">
    <property type="entry name" value="UCP027386_ABC_sbc_TM0202"/>
    <property type="match status" value="1"/>
</dbReference>
<dbReference type="RefSeq" id="WP_115835617.1">
    <property type="nucleotide sequence ID" value="NZ_CP025086.1"/>
</dbReference>
<name>A0A3D9Z083_9HYPH</name>
<dbReference type="Proteomes" id="UP000256900">
    <property type="component" value="Unassembled WGS sequence"/>
</dbReference>
<protein>
    <submittedName>
        <fullName evidence="1">NitT/TauT family transport system substrate-binding protein</fullName>
    </submittedName>
</protein>
<dbReference type="PANTHER" id="PTHR30024">
    <property type="entry name" value="ALIPHATIC SULFONATES-BINDING PROTEIN-RELATED"/>
    <property type="match status" value="1"/>
</dbReference>
<gene>
    <name evidence="1" type="ORF">DES32_1031</name>
</gene>
<accession>A0A3D9Z083</accession>
<dbReference type="SUPFAM" id="SSF53850">
    <property type="entry name" value="Periplasmic binding protein-like II"/>
    <property type="match status" value="1"/>
</dbReference>
<evidence type="ECO:0000313" key="1">
    <source>
        <dbReference type="EMBL" id="REF87410.1"/>
    </source>
</evidence>
<dbReference type="AlphaFoldDB" id="A0A3D9Z083"/>
<sequence>MPARSTLSRRALIGGLAAAPLLTLARGAGAKPAADLTIYAAPMTASILLARLVDSGALGAALPGASFQLWHDPDELRAAVVSKRALLFTTPTPVPANLFNRGLPVKLLAVLGTGHLTIVTSDPKIKTLADLAGKPVLGFFHHDMPDLVFRAAVKMEGFDPDKDFKLSYVGMPMEAAQMLAAGRVETAILSEPPATGAIMMAGQQGRKLYRAINLQDIWIKHTGHPIPMIGLGVHEQLLTQTPEILPLLRTGLPQAKDWVLANPQAAGELAEKVMGLHAPIVAASIAHSAIEVKSAKAARPELEAFYKTLIALSPKALDGHLPDASFYLDL</sequence>
<keyword evidence="2" id="KW-1185">Reference proteome</keyword>
<dbReference type="Gene3D" id="3.40.190.10">
    <property type="entry name" value="Periplasmic binding protein-like II"/>
    <property type="match status" value="2"/>
</dbReference>
<dbReference type="EMBL" id="QUMO01000002">
    <property type="protein sequence ID" value="REF87410.1"/>
    <property type="molecule type" value="Genomic_DNA"/>
</dbReference>
<evidence type="ECO:0000313" key="2">
    <source>
        <dbReference type="Proteomes" id="UP000256900"/>
    </source>
</evidence>
<dbReference type="InterPro" id="IPR006311">
    <property type="entry name" value="TAT_signal"/>
</dbReference>
<proteinExistence type="predicted"/>
<dbReference type="Pfam" id="PF13379">
    <property type="entry name" value="NMT1_2"/>
    <property type="match status" value="1"/>
</dbReference>
<dbReference type="OrthoDB" id="9814375at2"/>
<dbReference type="PROSITE" id="PS51318">
    <property type="entry name" value="TAT"/>
    <property type="match status" value="1"/>
</dbReference>
<reference evidence="1 2" key="1">
    <citation type="submission" date="2018-08" db="EMBL/GenBank/DDBJ databases">
        <title>Genomic Encyclopedia of Type Strains, Phase IV (KMG-IV): sequencing the most valuable type-strain genomes for metagenomic binning, comparative biology and taxonomic classification.</title>
        <authorList>
            <person name="Goeker M."/>
        </authorList>
    </citation>
    <scope>NUCLEOTIDE SEQUENCE [LARGE SCALE GENOMIC DNA]</scope>
    <source>
        <strain evidence="1 2">BW863</strain>
    </source>
</reference>
<dbReference type="PANTHER" id="PTHR30024:SF46">
    <property type="entry name" value="ABC TRANSPORTER, SUBSTRATE-BINDING LIPOPROTEIN"/>
    <property type="match status" value="1"/>
</dbReference>